<dbReference type="PANTHER" id="PTHR33164:SF57">
    <property type="entry name" value="MARR-FAMILY TRANSCRIPTIONAL REGULATOR"/>
    <property type="match status" value="1"/>
</dbReference>
<dbReference type="SMART" id="SM00347">
    <property type="entry name" value="HTH_MARR"/>
    <property type="match status" value="1"/>
</dbReference>
<proteinExistence type="predicted"/>
<dbReference type="InterPro" id="IPR039422">
    <property type="entry name" value="MarR/SlyA-like"/>
</dbReference>
<dbReference type="InterPro" id="IPR000835">
    <property type="entry name" value="HTH_MarR-typ"/>
</dbReference>
<feature type="region of interest" description="Disordered" evidence="1">
    <location>
        <begin position="1"/>
        <end position="20"/>
    </location>
</feature>
<dbReference type="GO" id="GO:0003700">
    <property type="term" value="F:DNA-binding transcription factor activity"/>
    <property type="evidence" value="ECO:0007669"/>
    <property type="project" value="InterPro"/>
</dbReference>
<protein>
    <submittedName>
        <fullName evidence="3">MarR family transcriptional regulator</fullName>
    </submittedName>
</protein>
<sequence length="180" mass="20050">METPAPGFVLDRETKANERPGDHKDELRLWLRLLTCSTLIETEIRNRLREEFKTTLPRFDLMAQLEKSTTGMTVGEVSQRLMVSNGNVTAVVAGLLADGLVDKRPAAQDRRVQVLTLTALGRKSFKAMAERHEGWIAELFAGLDHVEISQLFRLLGQTKGSLHQAIKRRADQANGEGDSA</sequence>
<dbReference type="GO" id="GO:0006950">
    <property type="term" value="P:response to stress"/>
    <property type="evidence" value="ECO:0007669"/>
    <property type="project" value="TreeGrafter"/>
</dbReference>
<dbReference type="PRINTS" id="PR00598">
    <property type="entry name" value="HTHMARR"/>
</dbReference>
<dbReference type="RefSeq" id="WP_114831210.1">
    <property type="nucleotide sequence ID" value="NZ_QQTO01000033.1"/>
</dbReference>
<reference evidence="4" key="1">
    <citation type="submission" date="2018-07" db="EMBL/GenBank/DDBJ databases">
        <authorList>
            <person name="Safronova V.I."/>
            <person name="Chirak E.R."/>
            <person name="Sazanova A.L."/>
        </authorList>
    </citation>
    <scope>NUCLEOTIDE SEQUENCE [LARGE SCALE GENOMIC DNA]</scope>
    <source>
        <strain evidence="4">RCAM04685</strain>
    </source>
</reference>
<evidence type="ECO:0000256" key="1">
    <source>
        <dbReference type="SAM" id="MobiDB-lite"/>
    </source>
</evidence>
<dbReference type="EMBL" id="QQTP01000012">
    <property type="protein sequence ID" value="RDJ21462.1"/>
    <property type="molecule type" value="Genomic_DNA"/>
</dbReference>
<feature type="domain" description="HTH marR-type" evidence="2">
    <location>
        <begin position="26"/>
        <end position="160"/>
    </location>
</feature>
<organism evidence="3 4">
    <name type="scientific">Bosea caraganae</name>
    <dbReference type="NCBI Taxonomy" id="2763117"/>
    <lineage>
        <taxon>Bacteria</taxon>
        <taxon>Pseudomonadati</taxon>
        <taxon>Pseudomonadota</taxon>
        <taxon>Alphaproteobacteria</taxon>
        <taxon>Hyphomicrobiales</taxon>
        <taxon>Boseaceae</taxon>
        <taxon>Bosea</taxon>
    </lineage>
</organism>
<dbReference type="AlphaFoldDB" id="A0A370L243"/>
<dbReference type="InterPro" id="IPR036388">
    <property type="entry name" value="WH-like_DNA-bd_sf"/>
</dbReference>
<dbReference type="PANTHER" id="PTHR33164">
    <property type="entry name" value="TRANSCRIPTIONAL REGULATOR, MARR FAMILY"/>
    <property type="match status" value="1"/>
</dbReference>
<feature type="compositionally biased region" description="Basic and acidic residues" evidence="1">
    <location>
        <begin position="10"/>
        <end position="20"/>
    </location>
</feature>
<dbReference type="Proteomes" id="UP000255207">
    <property type="component" value="Unassembled WGS sequence"/>
</dbReference>
<dbReference type="InterPro" id="IPR036390">
    <property type="entry name" value="WH_DNA-bd_sf"/>
</dbReference>
<evidence type="ECO:0000313" key="3">
    <source>
        <dbReference type="EMBL" id="RDJ21462.1"/>
    </source>
</evidence>
<evidence type="ECO:0000259" key="2">
    <source>
        <dbReference type="PROSITE" id="PS50995"/>
    </source>
</evidence>
<accession>A0A370L243</accession>
<dbReference type="PROSITE" id="PS50995">
    <property type="entry name" value="HTH_MARR_2"/>
    <property type="match status" value="1"/>
</dbReference>
<name>A0A370L243_9HYPH</name>
<dbReference type="OrthoDB" id="7063965at2"/>
<gene>
    <name evidence="3" type="ORF">DWE98_20730</name>
</gene>
<dbReference type="SUPFAM" id="SSF46785">
    <property type="entry name" value="Winged helix' DNA-binding domain"/>
    <property type="match status" value="1"/>
</dbReference>
<comment type="caution">
    <text evidence="3">The sequence shown here is derived from an EMBL/GenBank/DDBJ whole genome shotgun (WGS) entry which is preliminary data.</text>
</comment>
<dbReference type="FunFam" id="1.10.10.10:FF:000590">
    <property type="entry name" value="Transcriptional regulator, MarR family"/>
    <property type="match status" value="1"/>
</dbReference>
<keyword evidence="4" id="KW-1185">Reference proteome</keyword>
<dbReference type="Pfam" id="PF12802">
    <property type="entry name" value="MarR_2"/>
    <property type="match status" value="1"/>
</dbReference>
<evidence type="ECO:0000313" key="4">
    <source>
        <dbReference type="Proteomes" id="UP000255207"/>
    </source>
</evidence>
<dbReference type="Gene3D" id="1.10.10.10">
    <property type="entry name" value="Winged helix-like DNA-binding domain superfamily/Winged helix DNA-binding domain"/>
    <property type="match status" value="1"/>
</dbReference>